<proteinExistence type="predicted"/>
<dbReference type="AlphaFoldDB" id="A0A098QSW6"/>
<dbReference type="EMBL" id="JNUP01000071">
    <property type="protein sequence ID" value="KGE70955.1"/>
    <property type="molecule type" value="Genomic_DNA"/>
</dbReference>
<dbReference type="Proteomes" id="UP000029692">
    <property type="component" value="Unassembled WGS sequence"/>
</dbReference>
<evidence type="ECO:0000313" key="1">
    <source>
        <dbReference type="EMBL" id="KGE70955.1"/>
    </source>
</evidence>
<organism evidence="1 2">
    <name type="scientific">Spirochaeta lutea</name>
    <dbReference type="NCBI Taxonomy" id="1480694"/>
    <lineage>
        <taxon>Bacteria</taxon>
        <taxon>Pseudomonadati</taxon>
        <taxon>Spirochaetota</taxon>
        <taxon>Spirochaetia</taxon>
        <taxon>Spirochaetales</taxon>
        <taxon>Spirochaetaceae</taxon>
        <taxon>Spirochaeta</taxon>
    </lineage>
</organism>
<dbReference type="eggNOG" id="COG5430">
    <property type="taxonomic scope" value="Bacteria"/>
</dbReference>
<comment type="caution">
    <text evidence="1">The sequence shown here is derived from an EMBL/GenBank/DDBJ whole genome shotgun (WGS) entry which is preliminary data.</text>
</comment>
<dbReference type="RefSeq" id="WP_037549586.1">
    <property type="nucleotide sequence ID" value="NZ_JNUP01000071.1"/>
</dbReference>
<evidence type="ECO:0000313" key="2">
    <source>
        <dbReference type="Proteomes" id="UP000029692"/>
    </source>
</evidence>
<dbReference type="STRING" id="1480694.DC28_13530"/>
<accession>A0A098QSW6</accession>
<sequence length="310" mass="32880">MSENKTRGLPKRPVFLLLLTALACSGIWAQTLGFQGNARITLDGSTSASGTLTVRHRGAATDFFLTFGPGNGGSFEPRTMTDGTNDLSYYLVDNPASGTVLKDLSVSPNPEEVITGTFPEKNKGGWQSQEPSFTVQIAGGVFLQGNYDDGVTVSLYQGTLSNYTFVESTTLDISARVRPVLELAIVEPGGFFDETRTNYTIDFGIISPASVGNADLVVRSNGLFSISMSSQNAGQMIHSDPADPSTIPYDLYLNSGLVDLSSGGTVTVLSSQGPTEITGQRYPLEVEIPQLGFPTEGSYSDSITITVAAN</sequence>
<gene>
    <name evidence="1" type="ORF">DC28_13530</name>
</gene>
<protein>
    <submittedName>
        <fullName evidence="1">Uncharacterized protein</fullName>
    </submittedName>
</protein>
<dbReference type="OrthoDB" id="7619271at2"/>
<keyword evidence="2" id="KW-1185">Reference proteome</keyword>
<reference evidence="1 2" key="1">
    <citation type="submission" date="2014-05" db="EMBL/GenBank/DDBJ databases">
        <title>De novo Genome Sequence of Spirocheata sp.</title>
        <authorList>
            <person name="Shivani Y."/>
            <person name="Subhash Y."/>
            <person name="Tushar L."/>
            <person name="Sasikala C."/>
            <person name="Ramana C.V."/>
        </authorList>
    </citation>
    <scope>NUCLEOTIDE SEQUENCE [LARGE SCALE GENOMIC DNA]</scope>
    <source>
        <strain evidence="1 2">JC230</strain>
    </source>
</reference>
<dbReference type="PROSITE" id="PS51257">
    <property type="entry name" value="PROKAR_LIPOPROTEIN"/>
    <property type="match status" value="1"/>
</dbReference>
<dbReference type="SMART" id="SM00972">
    <property type="entry name" value="SCPU"/>
    <property type="match status" value="1"/>
</dbReference>
<name>A0A098QSW6_9SPIO</name>